<reference evidence="4 5" key="1">
    <citation type="journal article" date="2018" name="Biotechnol. Biofuels">
        <title>Integrative visual omics of the white-rot fungus Polyporus brumalis exposes the biotechnological potential of its oxidative enzymes for delignifying raw plant biomass.</title>
        <authorList>
            <person name="Miyauchi S."/>
            <person name="Rancon A."/>
            <person name="Drula E."/>
            <person name="Hage H."/>
            <person name="Chaduli D."/>
            <person name="Favel A."/>
            <person name="Grisel S."/>
            <person name="Henrissat B."/>
            <person name="Herpoel-Gimbert I."/>
            <person name="Ruiz-Duenas F.J."/>
            <person name="Chevret D."/>
            <person name="Hainaut M."/>
            <person name="Lin J."/>
            <person name="Wang M."/>
            <person name="Pangilinan J."/>
            <person name="Lipzen A."/>
            <person name="Lesage-Meessen L."/>
            <person name="Navarro D."/>
            <person name="Riley R."/>
            <person name="Grigoriev I.V."/>
            <person name="Zhou S."/>
            <person name="Raouche S."/>
            <person name="Rosso M.N."/>
        </authorList>
    </citation>
    <scope>NUCLEOTIDE SEQUENCE [LARGE SCALE GENOMIC DNA]</scope>
    <source>
        <strain evidence="4 5">BRFM 1820</strain>
    </source>
</reference>
<keyword evidence="2" id="KW-0472">Membrane</keyword>
<evidence type="ECO:0000256" key="2">
    <source>
        <dbReference type="SAM" id="Phobius"/>
    </source>
</evidence>
<feature type="transmembrane region" description="Helical" evidence="2">
    <location>
        <begin position="284"/>
        <end position="306"/>
    </location>
</feature>
<feature type="domain" description="DUF6533" evidence="3">
    <location>
        <begin position="22"/>
        <end position="67"/>
    </location>
</feature>
<dbReference type="Pfam" id="PF20151">
    <property type="entry name" value="DUF6533"/>
    <property type="match status" value="1"/>
</dbReference>
<name>A0A371D966_9APHY</name>
<dbReference type="Proteomes" id="UP000256964">
    <property type="component" value="Unassembled WGS sequence"/>
</dbReference>
<feature type="transmembrane region" description="Helical" evidence="2">
    <location>
        <begin position="250"/>
        <end position="272"/>
    </location>
</feature>
<keyword evidence="2" id="KW-0812">Transmembrane</keyword>
<proteinExistence type="predicted"/>
<sequence>MSSDAEVAATVAVFNGVQRGAYCDLAGAVLFIYDAFVVFDREVAYFWTAKRISGASLLFLANKWISMAVYVIQLVQFASFSSDKRFVTVRVKPRQCTDDYIVDVCSCSVVVIAQHAMGTLQFVPGAAFSALRAYFLCRSKLLGLLVAASSLAPVGANLVSYGYQFTGENVPPIGCLNTVNIPAALDLKFGLFTLIIYVGTDSAQGVVTIVSRVPQIAADMILIYITWAKLRGSATLADISQTKMLTLSDILFRGGTIYFVILFILNVLHLVLSATAVVDEGGDSGYSVITAFTAPITAIFISRFLLELQATNHMVVKLDADDPLHLSRNAWDGSTPSFISSLGGFVNPALSTRLGDDDGVELKICSQPEVAGEEKGRVQAEAPQLVAATKSETA</sequence>
<evidence type="ECO:0000313" key="4">
    <source>
        <dbReference type="EMBL" id="RDX49069.1"/>
    </source>
</evidence>
<evidence type="ECO:0000313" key="5">
    <source>
        <dbReference type="Proteomes" id="UP000256964"/>
    </source>
</evidence>
<dbReference type="STRING" id="139420.A0A371D966"/>
<protein>
    <recommendedName>
        <fullName evidence="3">DUF6533 domain-containing protein</fullName>
    </recommendedName>
</protein>
<organism evidence="4 5">
    <name type="scientific">Lentinus brumalis</name>
    <dbReference type="NCBI Taxonomy" id="2498619"/>
    <lineage>
        <taxon>Eukaryota</taxon>
        <taxon>Fungi</taxon>
        <taxon>Dikarya</taxon>
        <taxon>Basidiomycota</taxon>
        <taxon>Agaricomycotina</taxon>
        <taxon>Agaricomycetes</taxon>
        <taxon>Polyporales</taxon>
        <taxon>Polyporaceae</taxon>
        <taxon>Lentinus</taxon>
    </lineage>
</organism>
<gene>
    <name evidence="4" type="ORF">OH76DRAFT_1556566</name>
</gene>
<evidence type="ECO:0000256" key="1">
    <source>
        <dbReference type="SAM" id="MobiDB-lite"/>
    </source>
</evidence>
<dbReference type="EMBL" id="KZ857407">
    <property type="protein sequence ID" value="RDX49069.1"/>
    <property type="molecule type" value="Genomic_DNA"/>
</dbReference>
<evidence type="ECO:0000259" key="3">
    <source>
        <dbReference type="Pfam" id="PF20151"/>
    </source>
</evidence>
<keyword evidence="5" id="KW-1185">Reference proteome</keyword>
<dbReference type="InterPro" id="IPR045340">
    <property type="entry name" value="DUF6533"/>
</dbReference>
<feature type="region of interest" description="Disordered" evidence="1">
    <location>
        <begin position="371"/>
        <end position="394"/>
    </location>
</feature>
<accession>A0A371D966</accession>
<keyword evidence="2" id="KW-1133">Transmembrane helix</keyword>
<dbReference type="AlphaFoldDB" id="A0A371D966"/>